<dbReference type="AlphaFoldDB" id="A0A2M8WQ22"/>
<dbReference type="Proteomes" id="UP000228531">
    <property type="component" value="Unassembled WGS sequence"/>
</dbReference>
<gene>
    <name evidence="2" type="ORF">BC777_1905</name>
</gene>
<name>A0A2M8WQ22_9RHOB</name>
<feature type="region of interest" description="Disordered" evidence="1">
    <location>
        <begin position="213"/>
        <end position="238"/>
    </location>
</feature>
<evidence type="ECO:0000313" key="3">
    <source>
        <dbReference type="Proteomes" id="UP000228531"/>
    </source>
</evidence>
<comment type="caution">
    <text evidence="2">The sequence shown here is derived from an EMBL/GenBank/DDBJ whole genome shotgun (WGS) entry which is preliminary data.</text>
</comment>
<reference evidence="2 3" key="1">
    <citation type="submission" date="2017-11" db="EMBL/GenBank/DDBJ databases">
        <title>Genomic Encyclopedia of Archaeal and Bacterial Type Strains, Phase II (KMG-II): From Individual Species to Whole Genera.</title>
        <authorList>
            <person name="Goeker M."/>
        </authorList>
    </citation>
    <scope>NUCLEOTIDE SEQUENCE [LARGE SCALE GENOMIC DNA]</scope>
    <source>
        <strain evidence="2 3">DSM 29128</strain>
    </source>
</reference>
<dbReference type="OrthoDB" id="1434485at2"/>
<evidence type="ECO:0000256" key="1">
    <source>
        <dbReference type="SAM" id="MobiDB-lite"/>
    </source>
</evidence>
<dbReference type="RefSeq" id="WP_100367787.1">
    <property type="nucleotide sequence ID" value="NZ_PGTY01000001.1"/>
</dbReference>
<dbReference type="EMBL" id="PGTY01000001">
    <property type="protein sequence ID" value="PJI93038.1"/>
    <property type="molecule type" value="Genomic_DNA"/>
</dbReference>
<proteinExistence type="predicted"/>
<evidence type="ECO:0000313" key="2">
    <source>
        <dbReference type="EMBL" id="PJI93038.1"/>
    </source>
</evidence>
<keyword evidence="3" id="KW-1185">Reference proteome</keyword>
<sequence length="238" mass="26968">MSTAPLLRLYLFFATENEQALILRRAGMKLYNLIGWDRATDTFTQGQWLRKSLRVEDCALSPDGKHFIYAVHNADPNQRAGAQYTVVSQAPWFTALALFPQDHFWRSGGWFLDNTHYQLHASMEVSDIIGRATGLHQVVSGKVNKDCRTGLRLKNGQPAPLTKALRERLLAGAPAPQHDAFDRYEVQGGRLYRTVGFDLELIHDFTEMTPRFEPAPYSLPRDDSDGLGWHPLDQEDGK</sequence>
<accession>A0A2M8WQ22</accession>
<protein>
    <submittedName>
        <fullName evidence="2">Uncharacterized protein</fullName>
    </submittedName>
</protein>
<organism evidence="2 3">
    <name type="scientific">Yoonia maricola</name>
    <dbReference type="NCBI Taxonomy" id="420999"/>
    <lineage>
        <taxon>Bacteria</taxon>
        <taxon>Pseudomonadati</taxon>
        <taxon>Pseudomonadota</taxon>
        <taxon>Alphaproteobacteria</taxon>
        <taxon>Rhodobacterales</taxon>
        <taxon>Paracoccaceae</taxon>
        <taxon>Yoonia</taxon>
    </lineage>
</organism>